<protein>
    <submittedName>
        <fullName evidence="4">Uncharacterized protein</fullName>
    </submittedName>
</protein>
<evidence type="ECO:0000256" key="3">
    <source>
        <dbReference type="SAM" id="SignalP"/>
    </source>
</evidence>
<dbReference type="OrthoDB" id="8850683at2759"/>
<dbReference type="Proteomes" id="UP000518266">
    <property type="component" value="Unassembled WGS sequence"/>
</dbReference>
<name>A0A7J5XGB2_DISMA</name>
<feature type="signal peptide" evidence="3">
    <location>
        <begin position="1"/>
        <end position="30"/>
    </location>
</feature>
<comment type="caution">
    <text evidence="4">The sequence shown here is derived from an EMBL/GenBank/DDBJ whole genome shotgun (WGS) entry which is preliminary data.</text>
</comment>
<organism evidence="4 5">
    <name type="scientific">Dissostichus mawsoni</name>
    <name type="common">Antarctic cod</name>
    <dbReference type="NCBI Taxonomy" id="36200"/>
    <lineage>
        <taxon>Eukaryota</taxon>
        <taxon>Metazoa</taxon>
        <taxon>Chordata</taxon>
        <taxon>Craniata</taxon>
        <taxon>Vertebrata</taxon>
        <taxon>Euteleostomi</taxon>
        <taxon>Actinopterygii</taxon>
        <taxon>Neopterygii</taxon>
        <taxon>Teleostei</taxon>
        <taxon>Neoteleostei</taxon>
        <taxon>Acanthomorphata</taxon>
        <taxon>Eupercaria</taxon>
        <taxon>Perciformes</taxon>
        <taxon>Notothenioidei</taxon>
        <taxon>Nototheniidae</taxon>
        <taxon>Dissostichus</taxon>
    </lineage>
</organism>
<evidence type="ECO:0000313" key="5">
    <source>
        <dbReference type="Proteomes" id="UP000518266"/>
    </source>
</evidence>
<keyword evidence="5" id="KW-1185">Reference proteome</keyword>
<feature type="chain" id="PRO_5029840222" evidence="3">
    <location>
        <begin position="31"/>
        <end position="324"/>
    </location>
</feature>
<reference evidence="4 5" key="1">
    <citation type="submission" date="2020-03" db="EMBL/GenBank/DDBJ databases">
        <title>Dissostichus mawsoni Genome sequencing and assembly.</title>
        <authorList>
            <person name="Park H."/>
        </authorList>
    </citation>
    <scope>NUCLEOTIDE SEQUENCE [LARGE SCALE GENOMIC DNA]</scope>
    <source>
        <strain evidence="4">DM0001</strain>
        <tissue evidence="4">Muscle</tissue>
    </source>
</reference>
<sequence length="324" mass="37590">MLHLHAVHAGPWFLKLLLVQVPVQIQTSRAVQTFTDHRTTLGVTHLPAVSQLRSKAQAGRTWTSQLFQFSLKSCVVPSLKLDPLVEIFLVDAVSHFDLLEFMLPACFLFFVQEPLCEVFLTSQVTSSLLQFSAELQPGVRLPAVSISRLAYERSVLLTMSLKMERVRHSRRQRRREQHSTFMRQPANANTWDSAELEETTRQLAREKSLTKRFQNQEQETRRQLEEAKQQLARQTNLKELSITKEKDIRDEFESLKRTCDLESMNTFEIATEVRNNMKRNMKKELHHEFEQVKVAYQESTRNISTRGSSLREGTTQLFSNNLNS</sequence>
<feature type="coiled-coil region" evidence="1">
    <location>
        <begin position="196"/>
        <end position="237"/>
    </location>
</feature>
<keyword evidence="3" id="KW-0732">Signal</keyword>
<accession>A0A7J5XGB2</accession>
<keyword evidence="1" id="KW-0175">Coiled coil</keyword>
<proteinExistence type="predicted"/>
<evidence type="ECO:0000256" key="2">
    <source>
        <dbReference type="SAM" id="MobiDB-lite"/>
    </source>
</evidence>
<feature type="region of interest" description="Disordered" evidence="2">
    <location>
        <begin position="300"/>
        <end position="324"/>
    </location>
</feature>
<gene>
    <name evidence="4" type="ORF">F7725_028217</name>
</gene>
<evidence type="ECO:0000256" key="1">
    <source>
        <dbReference type="SAM" id="Coils"/>
    </source>
</evidence>
<dbReference type="EMBL" id="JAAKFY010000025">
    <property type="protein sequence ID" value="KAF3835659.1"/>
    <property type="molecule type" value="Genomic_DNA"/>
</dbReference>
<dbReference type="AlphaFoldDB" id="A0A7J5XGB2"/>
<evidence type="ECO:0000313" key="4">
    <source>
        <dbReference type="EMBL" id="KAF3835659.1"/>
    </source>
</evidence>